<evidence type="ECO:0000259" key="4">
    <source>
        <dbReference type="Pfam" id="PF10058"/>
    </source>
</evidence>
<proteinExistence type="inferred from homology"/>
<comment type="subcellular location">
    <subcellularLocation>
        <location evidence="2">Endoplasmic reticulum membrane</location>
        <topology evidence="2">Multi-pass membrane protein</topology>
    </subcellularLocation>
</comment>
<feature type="transmembrane region" description="Helical" evidence="2">
    <location>
        <begin position="42"/>
        <end position="60"/>
    </location>
</feature>
<keyword evidence="2" id="KW-0862">Zinc</keyword>
<feature type="domain" description="Lunapark zinc ribbon" evidence="4">
    <location>
        <begin position="231"/>
        <end position="280"/>
    </location>
</feature>
<sequence>MGNIFRKRRPPTEELDEIVGYLKDLEVHLKEHLESRSSYLRLLLYTIFFIFSVTSAYFWLHYHDLKRRTLTLGMTLVCSIFLFFTLRAALLSIYDYLINSKRKKIEYYTERKLAIIEDVKENEKFKVAKEIIEKYSTSEEVEAMLKATAPKKADALRADKSAKKGEEESSNSNANASNNTNIPRRSTISSMSDLNTSPTETPKVPKLHEISNTRFRRPPIRPFVEQTQNPLDRILDYIMGESISNRYALICVQCHAHNGMALKEEFEQIAFFCFKCNAYNASRNELKASKQIHPMHTRTSPIEESETDDDESNQTELTNAQK</sequence>
<keyword evidence="6" id="KW-1185">Reference proteome</keyword>
<comment type="similarity">
    <text evidence="1 2">Belongs to the lunapark family.</text>
</comment>
<comment type="function">
    <text evidence="2">Plays a role in determining ER morphology.</text>
</comment>
<dbReference type="Proteomes" id="UP001201812">
    <property type="component" value="Unassembled WGS sequence"/>
</dbReference>
<dbReference type="GO" id="GO:0008270">
    <property type="term" value="F:zinc ion binding"/>
    <property type="evidence" value="ECO:0007669"/>
    <property type="project" value="UniProtKB-KW"/>
</dbReference>
<feature type="compositionally biased region" description="Polar residues" evidence="3">
    <location>
        <begin position="180"/>
        <end position="200"/>
    </location>
</feature>
<comment type="domain">
    <text evidence="2">The C4-type zinc finger motif is necessary both for its ER three-way tubular junction localization and formation.</text>
</comment>
<keyword evidence="2" id="KW-1133">Transmembrane helix</keyword>
<evidence type="ECO:0000256" key="2">
    <source>
        <dbReference type="RuleBase" id="RU367073"/>
    </source>
</evidence>
<keyword evidence="2" id="KW-0479">Metal-binding</keyword>
<dbReference type="InterPro" id="IPR019273">
    <property type="entry name" value="Lunapark_Znf"/>
</dbReference>
<accession>A0AAD4NHI7</accession>
<keyword evidence="2" id="KW-0863">Zinc-finger</keyword>
<feature type="compositionally biased region" description="Basic and acidic residues" evidence="3">
    <location>
        <begin position="152"/>
        <end position="167"/>
    </location>
</feature>
<protein>
    <recommendedName>
        <fullName evidence="2">Endoplasmic reticulum junction formation protein lunapark</fullName>
    </recommendedName>
</protein>
<feature type="region of interest" description="Disordered" evidence="3">
    <location>
        <begin position="290"/>
        <end position="322"/>
    </location>
</feature>
<dbReference type="GO" id="GO:0071788">
    <property type="term" value="P:endoplasmic reticulum tubular network maintenance"/>
    <property type="evidence" value="ECO:0007669"/>
    <property type="project" value="UniProtKB-UniRule"/>
</dbReference>
<feature type="transmembrane region" description="Helical" evidence="2">
    <location>
        <begin position="72"/>
        <end position="94"/>
    </location>
</feature>
<reference evidence="5" key="1">
    <citation type="submission" date="2022-01" db="EMBL/GenBank/DDBJ databases">
        <title>Genome Sequence Resource for Two Populations of Ditylenchus destructor, the Migratory Endoparasitic Phytonematode.</title>
        <authorList>
            <person name="Zhang H."/>
            <person name="Lin R."/>
            <person name="Xie B."/>
        </authorList>
    </citation>
    <scope>NUCLEOTIDE SEQUENCE</scope>
    <source>
        <strain evidence="5">BazhouSP</strain>
    </source>
</reference>
<evidence type="ECO:0000313" key="5">
    <source>
        <dbReference type="EMBL" id="KAI1725691.1"/>
    </source>
</evidence>
<evidence type="ECO:0000256" key="1">
    <source>
        <dbReference type="ARBA" id="ARBA00009940"/>
    </source>
</evidence>
<organism evidence="5 6">
    <name type="scientific">Ditylenchus destructor</name>
    <dbReference type="NCBI Taxonomy" id="166010"/>
    <lineage>
        <taxon>Eukaryota</taxon>
        <taxon>Metazoa</taxon>
        <taxon>Ecdysozoa</taxon>
        <taxon>Nematoda</taxon>
        <taxon>Chromadorea</taxon>
        <taxon>Rhabditida</taxon>
        <taxon>Tylenchina</taxon>
        <taxon>Tylenchomorpha</taxon>
        <taxon>Sphaerularioidea</taxon>
        <taxon>Anguinidae</taxon>
        <taxon>Anguininae</taxon>
        <taxon>Ditylenchus</taxon>
    </lineage>
</organism>
<dbReference type="Pfam" id="PF10058">
    <property type="entry name" value="Zn_ribbon_10"/>
    <property type="match status" value="1"/>
</dbReference>
<dbReference type="GO" id="GO:0098826">
    <property type="term" value="C:endoplasmic reticulum tubular network membrane"/>
    <property type="evidence" value="ECO:0007669"/>
    <property type="project" value="UniProtKB-UniRule"/>
</dbReference>
<dbReference type="EMBL" id="JAKKPZ010000002">
    <property type="protein sequence ID" value="KAI1725691.1"/>
    <property type="molecule type" value="Genomic_DNA"/>
</dbReference>
<gene>
    <name evidence="5" type="ORF">DdX_02367</name>
</gene>
<keyword evidence="2" id="KW-0472">Membrane</keyword>
<feature type="compositionally biased region" description="Acidic residues" evidence="3">
    <location>
        <begin position="303"/>
        <end position="313"/>
    </location>
</feature>
<dbReference type="PANTHER" id="PTHR22166">
    <property type="entry name" value="ENDOPLASMIC RETICULUM JUNCTION FORMATION PROTEIN LUNAPARK"/>
    <property type="match status" value="1"/>
</dbReference>
<feature type="region of interest" description="Disordered" evidence="3">
    <location>
        <begin position="152"/>
        <end position="211"/>
    </location>
</feature>
<comment type="caution">
    <text evidence="5">The sequence shown here is derived from an EMBL/GenBank/DDBJ whole genome shotgun (WGS) entry which is preliminary data.</text>
</comment>
<dbReference type="GO" id="GO:1903373">
    <property type="term" value="P:positive regulation of endoplasmic reticulum tubular network organization"/>
    <property type="evidence" value="ECO:0007669"/>
    <property type="project" value="UniProtKB-UniRule"/>
</dbReference>
<keyword evidence="2" id="KW-0256">Endoplasmic reticulum</keyword>
<dbReference type="InterPro" id="IPR040115">
    <property type="entry name" value="Lnp"/>
</dbReference>
<evidence type="ECO:0000256" key="3">
    <source>
        <dbReference type="SAM" id="MobiDB-lite"/>
    </source>
</evidence>
<name>A0AAD4NHI7_9BILA</name>
<feature type="compositionally biased region" description="Low complexity" evidence="3">
    <location>
        <begin position="170"/>
        <end position="179"/>
    </location>
</feature>
<dbReference type="PANTHER" id="PTHR22166:SF12">
    <property type="entry name" value="ENDOPLASMIC RETICULUM JUNCTION FORMATION PROTEIN LUNAPARK"/>
    <property type="match status" value="1"/>
</dbReference>
<dbReference type="AlphaFoldDB" id="A0AAD4NHI7"/>
<keyword evidence="2" id="KW-0812">Transmembrane</keyword>
<evidence type="ECO:0000313" key="6">
    <source>
        <dbReference type="Proteomes" id="UP001201812"/>
    </source>
</evidence>